<dbReference type="InterPro" id="IPR040364">
    <property type="entry name" value="TTC21A/TTC21B"/>
</dbReference>
<feature type="repeat" description="TPR" evidence="4">
    <location>
        <begin position="328"/>
        <end position="361"/>
    </location>
</feature>
<reference evidence="11" key="2">
    <citation type="journal article" date="2023" name="Infect Dis Poverty">
        <title>Chromosome-scale genome of the human blood fluke Schistosoma mekongi and its implications for public health.</title>
        <authorList>
            <person name="Zhou M."/>
            <person name="Xu L."/>
            <person name="Xu D."/>
            <person name="Chen W."/>
            <person name="Khan J."/>
            <person name="Hu Y."/>
            <person name="Huang H."/>
            <person name="Wei H."/>
            <person name="Zhang Y."/>
            <person name="Chusongsang P."/>
            <person name="Tanasarnprasert K."/>
            <person name="Hu X."/>
            <person name="Limpanont Y."/>
            <person name="Lv Z."/>
        </authorList>
    </citation>
    <scope>NUCLEOTIDE SEQUENCE</scope>
    <source>
        <strain evidence="11">LV_2022a</strain>
    </source>
</reference>
<evidence type="ECO:0000256" key="1">
    <source>
        <dbReference type="ARBA" id="ARBA00010935"/>
    </source>
</evidence>
<dbReference type="GO" id="GO:0061512">
    <property type="term" value="P:protein localization to cilium"/>
    <property type="evidence" value="ECO:0007669"/>
    <property type="project" value="TreeGrafter"/>
</dbReference>
<feature type="region of interest" description="Disordered" evidence="5">
    <location>
        <begin position="1222"/>
        <end position="1244"/>
    </location>
</feature>
<evidence type="ECO:0000256" key="5">
    <source>
        <dbReference type="SAM" id="MobiDB-lite"/>
    </source>
</evidence>
<sequence length="1469" mass="168447">MAFKDDELMANVFYYIREEYLYHAFIALGIAQKKYPNDTFIKLLTGVLLVLEGSFQEAMKYFDELKNKEDFSLASLLSIAYMQKRLPKTNKDILEECETKVRGLRSRAYDKSLYLAALVLFFFKRYEKAREYAEKALKISPHFKEVLWLIGWIVLMDKSEDVQKMAAKYFCEFECIDEEMSIEFLMGRIKYLEVSRSFSSAIDVVNILVVKFSNYVPALIEKMRLQLVFQDWEQALDTANRCLSIDSTCIEALKFQLLCSFCYEGNTSTALRRLEELIKALKVSESKLLNQCSSAFKLTALICGRDPAILSKIQELCEKAVEIAPRNLCYLINLGHIVLMQGKLKEAVRHFRNALTLCETDSDALKAIVKCQLLQNNIHDASTQLEFLSELQPTIGKSAGVNYMISVLRRKQGLPISQILTPLNEAMELHLCKLRNIDLSLQYYEHLNPDFIIQIVSEYLIHAPLQPLNIGSTFRISNDGAYLNHQDDSILMRCLRILEPLTLAAPGFLKGIYLKAYVHYLLGNTTVAMMNIKRCLEVNSSLLEGYILMAQIHLYMSNLKAAEQTLETGVGNNFEVRNHPLYQLVQARLMIEQGSTKIAVQILKQAITNLSQSLKSNKFNYSFSELTPIDKLSLYIELADAHITLGEQHEAKKVLQDAYLTFAGTIEVARVTIAMAYLALSQNDYETALNILRQIELDHPYYITARQHMADIYLHHRKKKKLYIACYRELTENLGTNEAYLLLGEAYMTIQEPEHAIEIYESILRKNPNDLRLASKIGHALVKIHHYAKAVSYYEAAVKTGQNGLRLDLADLLINIKQFKKARRLLNSMLTDEIIESASDVSELKEVCHGLKLLVKLQSIEDDKLTERMTTLNNLKSIQTKLLKRIQTTEVKDVVNEQKISLSETLLQLASTYMLDIQTQCGDYFNMNRFAKNDYMKTTTATTIDPNNNLSQNLTLIVNYCEEAIKHTSSISGLEISSSLQRNKTNLNLINSTYGSELDHNIMAAINIEASSMVQLINFYMYTMQYVNCEQEILKLAQLQEEIEMAFTNENMKNISCDLNQSKNTFMSLKNEQYLHKIDKMINNSFSLSTYMPNIPLAGVLMSKLLIVKGDFETASKHLEYVLHKNPCHYEALSSLIDTYRRCGLLSSIPEYLEKAKLHNSQAENTSGLNYCCGVYHFYTGQSSVALTYFNRCRNDVEYAELSIYRMVEICINPDNKLLGTESVMQSNNNNNNNDSNNANDSNYSDELLSNSSIGYETAEQLLKELKIIKYKKRYHFISTFALLATKCKTHLESALETFAQMSHEDPDSVSPIYGAAVCYIYLKQNQKARNQLKRLAKVPWNFQDAEELEKSWLLLVDMYLQSGKIEASQELLKKCLKYNKSNAKAYEYFGLIMEKGQNFTEASKYYEYAWNNTNHQNPVIGYKLAYNYLKSQKYIEAVEVSLQVLSIYPNYPKIQKEVLDKARLNLRI</sequence>
<dbReference type="SUPFAM" id="SSF48452">
    <property type="entry name" value="TPR-like"/>
    <property type="match status" value="4"/>
</dbReference>
<dbReference type="InterPro" id="IPR056835">
    <property type="entry name" value="ARM_TT21_5th"/>
</dbReference>
<dbReference type="Proteomes" id="UP001292079">
    <property type="component" value="Unassembled WGS sequence"/>
</dbReference>
<dbReference type="InterPro" id="IPR011990">
    <property type="entry name" value="TPR-like_helical_dom_sf"/>
</dbReference>
<feature type="domain" description="Tetratricopeptide repeat protein 21A/21B C-terminal ARM" evidence="8">
    <location>
        <begin position="1258"/>
        <end position="1464"/>
    </location>
</feature>
<evidence type="ECO:0000256" key="3">
    <source>
        <dbReference type="ARBA" id="ARBA00022803"/>
    </source>
</evidence>
<evidence type="ECO:0000259" key="9">
    <source>
        <dbReference type="Pfam" id="PF25064"/>
    </source>
</evidence>
<evidence type="ECO:0000259" key="6">
    <source>
        <dbReference type="Pfam" id="PF25060"/>
    </source>
</evidence>
<dbReference type="InterPro" id="IPR056833">
    <property type="entry name" value="ARM_TT21_N"/>
</dbReference>
<keyword evidence="2" id="KW-0677">Repeat</keyword>
<keyword evidence="3 4" id="KW-0802">TPR repeat</keyword>
<dbReference type="PANTHER" id="PTHR14699:SF0">
    <property type="entry name" value="TETRATRICOPEPTIDE REPEAT PROTEIN 21 HOMOLOG"/>
    <property type="match status" value="1"/>
</dbReference>
<dbReference type="SMART" id="SM00028">
    <property type="entry name" value="TPR"/>
    <property type="match status" value="8"/>
</dbReference>
<dbReference type="Pfam" id="PF25068">
    <property type="entry name" value="ARM_TT21_4th"/>
    <property type="match status" value="1"/>
</dbReference>
<comment type="similarity">
    <text evidence="1">Belongs to the TTC21 family.</text>
</comment>
<dbReference type="Pfam" id="PF25063">
    <property type="entry name" value="ARM_TT21_C"/>
    <property type="match status" value="1"/>
</dbReference>
<evidence type="ECO:0000259" key="7">
    <source>
        <dbReference type="Pfam" id="PF25062"/>
    </source>
</evidence>
<evidence type="ECO:0000259" key="8">
    <source>
        <dbReference type="Pfam" id="PF25063"/>
    </source>
</evidence>
<feature type="domain" description="Tetratricopeptide repeat protein 21A/21B N-terminal ARM repeat" evidence="7">
    <location>
        <begin position="12"/>
        <end position="236"/>
    </location>
</feature>
<feature type="domain" description="Tetratricopeptide repeat protein 21A/21B fourth ARM" evidence="10">
    <location>
        <begin position="773"/>
        <end position="914"/>
    </location>
</feature>
<dbReference type="FunFam" id="1.25.40.10:FF:000219">
    <property type="entry name" value="Tetratricopeptide repeat domain 21B"/>
    <property type="match status" value="1"/>
</dbReference>
<dbReference type="GO" id="GO:0005929">
    <property type="term" value="C:cilium"/>
    <property type="evidence" value="ECO:0007669"/>
    <property type="project" value="GOC"/>
</dbReference>
<keyword evidence="12" id="KW-1185">Reference proteome</keyword>
<feature type="domain" description="Tetratricopeptide repeat protein 21A/21B second ARM" evidence="6">
    <location>
        <begin position="273"/>
        <end position="554"/>
    </location>
</feature>
<dbReference type="Pfam" id="PF25062">
    <property type="entry name" value="ARM_TT21_N"/>
    <property type="match status" value="1"/>
</dbReference>
<dbReference type="Gene3D" id="1.25.40.10">
    <property type="entry name" value="Tetratricopeptide repeat domain"/>
    <property type="match status" value="5"/>
</dbReference>
<dbReference type="Pfam" id="PF25064">
    <property type="entry name" value="ARM_TT21_5th"/>
    <property type="match status" value="1"/>
</dbReference>
<evidence type="ECO:0000259" key="10">
    <source>
        <dbReference type="Pfam" id="PF25068"/>
    </source>
</evidence>
<dbReference type="Pfam" id="PF25058">
    <property type="entry name" value="ARM_TT21"/>
    <property type="match status" value="1"/>
</dbReference>
<dbReference type="GO" id="GO:0030991">
    <property type="term" value="C:intraciliary transport particle A"/>
    <property type="evidence" value="ECO:0007669"/>
    <property type="project" value="TreeGrafter"/>
</dbReference>
<evidence type="ECO:0000313" key="12">
    <source>
        <dbReference type="Proteomes" id="UP001292079"/>
    </source>
</evidence>
<dbReference type="InterPro" id="IPR056832">
    <property type="entry name" value="ARM_TT21_2nd"/>
</dbReference>
<evidence type="ECO:0000313" key="11">
    <source>
        <dbReference type="EMBL" id="KAK4471959.1"/>
    </source>
</evidence>
<dbReference type="GO" id="GO:0035721">
    <property type="term" value="P:intraciliary retrograde transport"/>
    <property type="evidence" value="ECO:0007669"/>
    <property type="project" value="TreeGrafter"/>
</dbReference>
<accession>A0AAE1ZEH6</accession>
<dbReference type="InterPro" id="IPR019734">
    <property type="entry name" value="TPR_rpt"/>
</dbReference>
<dbReference type="PANTHER" id="PTHR14699">
    <property type="entry name" value="STI2 PROTEIN-RELATED"/>
    <property type="match status" value="1"/>
</dbReference>
<protein>
    <recommendedName>
        <fullName evidence="13">Tetratricopeptide repeat protein 21B</fullName>
    </recommendedName>
</protein>
<evidence type="ECO:0008006" key="13">
    <source>
        <dbReference type="Google" id="ProtNLM"/>
    </source>
</evidence>
<dbReference type="InterPro" id="IPR056836">
    <property type="entry name" value="ARM_TT21_4th"/>
</dbReference>
<feature type="domain" description="Tetratricopeptide repeat protein 21A/21B fifth ARM repeats" evidence="9">
    <location>
        <begin position="1098"/>
        <end position="1212"/>
    </location>
</feature>
<feature type="repeat" description="TPR" evidence="4">
    <location>
        <begin position="737"/>
        <end position="770"/>
    </location>
</feature>
<gene>
    <name evidence="11" type="ORF">MN116_005338</name>
</gene>
<feature type="compositionally biased region" description="Low complexity" evidence="5">
    <location>
        <begin position="1227"/>
        <end position="1244"/>
    </location>
</feature>
<name>A0AAE1ZEH6_SCHME</name>
<dbReference type="EMBL" id="JALJAT010000003">
    <property type="protein sequence ID" value="KAK4471959.1"/>
    <property type="molecule type" value="Genomic_DNA"/>
</dbReference>
<dbReference type="Pfam" id="PF13176">
    <property type="entry name" value="TPR_7"/>
    <property type="match status" value="1"/>
</dbReference>
<comment type="caution">
    <text evidence="11">The sequence shown here is derived from an EMBL/GenBank/DDBJ whole genome shotgun (WGS) entry which is preliminary data.</text>
</comment>
<reference evidence="11" key="1">
    <citation type="submission" date="2022-04" db="EMBL/GenBank/DDBJ databases">
        <authorList>
            <person name="Xu L."/>
            <person name="Lv Z."/>
        </authorList>
    </citation>
    <scope>NUCLEOTIDE SEQUENCE</scope>
    <source>
        <strain evidence="11">LV_2022a</strain>
    </source>
</reference>
<dbReference type="Pfam" id="PF25060">
    <property type="entry name" value="ARM_TT21_2nd"/>
    <property type="match status" value="1"/>
</dbReference>
<dbReference type="PROSITE" id="PS50005">
    <property type="entry name" value="TPR"/>
    <property type="match status" value="2"/>
</dbReference>
<evidence type="ECO:0000256" key="4">
    <source>
        <dbReference type="PROSITE-ProRule" id="PRU00339"/>
    </source>
</evidence>
<proteinExistence type="inferred from homology"/>
<dbReference type="InterPro" id="IPR056834">
    <property type="entry name" value="ARM_TT21_C"/>
</dbReference>
<evidence type="ECO:0000256" key="2">
    <source>
        <dbReference type="ARBA" id="ARBA00022737"/>
    </source>
</evidence>
<organism evidence="11 12">
    <name type="scientific">Schistosoma mekongi</name>
    <name type="common">Parasitic worm</name>
    <dbReference type="NCBI Taxonomy" id="38744"/>
    <lineage>
        <taxon>Eukaryota</taxon>
        <taxon>Metazoa</taxon>
        <taxon>Spiralia</taxon>
        <taxon>Lophotrochozoa</taxon>
        <taxon>Platyhelminthes</taxon>
        <taxon>Trematoda</taxon>
        <taxon>Digenea</taxon>
        <taxon>Strigeidida</taxon>
        <taxon>Schistosomatoidea</taxon>
        <taxon>Schistosomatidae</taxon>
        <taxon>Schistosoma</taxon>
    </lineage>
</organism>